<dbReference type="InterPro" id="IPR000909">
    <property type="entry name" value="PLipase_C_PInositol-sp_X_dom"/>
</dbReference>
<dbReference type="InterPro" id="IPR001192">
    <property type="entry name" value="PI-PLC_fam"/>
</dbReference>
<dbReference type="PANTHER" id="PTHR10336:SF36">
    <property type="entry name" value="1-PHOSPHATIDYLINOSITOL 4,5-BISPHOSPHATE PHOSPHODIESTERASE BETA-4"/>
    <property type="match status" value="1"/>
</dbReference>
<comment type="catalytic activity">
    <reaction evidence="7">
        <text>a 1,2-diacyl-sn-glycero-3-phospho-(1D-myo-inositol-4,5-bisphosphate) + H2O = 1D-myo-inositol 1,4,5-trisphosphate + a 1,2-diacyl-sn-glycerol + H(+)</text>
        <dbReference type="Rhea" id="RHEA:33179"/>
        <dbReference type="ChEBI" id="CHEBI:15377"/>
        <dbReference type="ChEBI" id="CHEBI:15378"/>
        <dbReference type="ChEBI" id="CHEBI:17815"/>
        <dbReference type="ChEBI" id="CHEBI:58456"/>
        <dbReference type="ChEBI" id="CHEBI:203600"/>
        <dbReference type="EC" id="3.1.4.11"/>
    </reaction>
    <physiologicalReaction direction="left-to-right" evidence="7">
        <dbReference type="Rhea" id="RHEA:33180"/>
    </physiologicalReaction>
</comment>
<evidence type="ECO:0000256" key="8">
    <source>
        <dbReference type="RuleBase" id="RU361133"/>
    </source>
</evidence>
<dbReference type="SUPFAM" id="SSF47473">
    <property type="entry name" value="EF-hand"/>
    <property type="match status" value="1"/>
</dbReference>
<keyword evidence="3" id="KW-0106">Calcium</keyword>
<keyword evidence="4 8" id="KW-0442">Lipid degradation</keyword>
<dbReference type="SMART" id="SM00149">
    <property type="entry name" value="PLCYc"/>
    <property type="match status" value="1"/>
</dbReference>
<sequence>MTNNGKRKVLKNAVLPKKDRGKAFKHEFDDLHPELLEKTIENEKPGFGAWFRTTGGSIRKRQSIKEFINNIKSTECNLDHYTKVIQYSVDPGCFGKPRKKTKTKYINTTNDYQLIILSNKQSAINSWCFPVHFLDKIVKEKPDSTKLEKLNVPTKSRHLCVSLLFVPESNIPPITLQFINEEDKTKVVNCFNMLVDTLGELSPADHQMLRLWRTFNSVDEDRKGVLNKKEIKEFFRRVEITYTDQFENKIEAILTGRTPSSRNRDTMTLADGLNWAEVKYLYGMLLIPQTLRDLLAENDTSNDGEISLGEFKDFLESQQMKHVYLKDDGKVMKYDTRVDDDVKLIMNYFDRDGTSNMTQEEFSAFILKCCNAVDPGAYTHHQDMTRPMTDYFIASSHNTYLEGDQINGPCSLQAYVRSIQRGCRCVEIDCWDDDEEPSVYHGYCPCKQSRLFFKDVVTECAKYAFEEGKPYSKYPFILSLENHCKESNQKKMADYIKAAFGKRLITKPLGDDEEKMPSPLAMGARCFVKGKKLKEPKDDADSADSRSEEHEYVEEEDESAEAKHGAQNGEQIQTDGIRSSKKKLKLHRDLSDITIYTVSRHLKPFGELAPDDYKYISSIKEGKGEVIMEEQGKDFIKHTSKELVRIYPNGSRIQSTNYDPLPFWAHGCQVVALNYQYDGEERLKNQIMFQINGNCGFVLKPPVLREQRDFDPNSSKFESRMKFKIAIISGQQFHNKKAGGDVCDPYVKLVLVSGSKLDKEQKFKTTVVKNNGFNPTWKHENEATFSVKFPDFAMLEVKVLDSGSEEVLGMSYLPLAYLQPGHRFIELYDLNGQNITQTKGTLLFSKISIGNELVNEKTKGKIIPKPAGPANPPAKNENAVSHHNGDKSILDLKESDLLLQSTKAHKSDSSKRTLQKSKKCIICSGKKCIANNPIHK</sequence>
<evidence type="ECO:0000256" key="1">
    <source>
        <dbReference type="ARBA" id="ARBA00012368"/>
    </source>
</evidence>
<proteinExistence type="predicted"/>
<reference evidence="14 15" key="1">
    <citation type="submission" date="2021-04" db="EMBL/GenBank/DDBJ databases">
        <authorList>
            <person name="Bliznina A."/>
        </authorList>
    </citation>
    <scope>NUCLEOTIDE SEQUENCE [LARGE SCALE GENOMIC DNA]</scope>
</reference>
<dbReference type="InterPro" id="IPR001711">
    <property type="entry name" value="PLipase_C_Pinositol-sp_Y"/>
</dbReference>
<evidence type="ECO:0000259" key="10">
    <source>
        <dbReference type="SMART" id="SM00054"/>
    </source>
</evidence>
<dbReference type="InterPro" id="IPR035892">
    <property type="entry name" value="C2_domain_sf"/>
</dbReference>
<dbReference type="Proteomes" id="UP001158576">
    <property type="component" value="Chromosome XSR"/>
</dbReference>
<dbReference type="SUPFAM" id="SSF51695">
    <property type="entry name" value="PLC-like phosphodiesterases"/>
    <property type="match status" value="1"/>
</dbReference>
<dbReference type="SMART" id="SM00054">
    <property type="entry name" value="EFh"/>
    <property type="match status" value="3"/>
</dbReference>
<protein>
    <recommendedName>
        <fullName evidence="1 8">Phosphoinositide phospholipase C</fullName>
        <ecNumber evidence="1 8">3.1.4.11</ecNumber>
    </recommendedName>
</protein>
<dbReference type="Pfam" id="PF00387">
    <property type="entry name" value="PI-PLC-Y"/>
    <property type="match status" value="1"/>
</dbReference>
<dbReference type="InterPro" id="IPR011992">
    <property type="entry name" value="EF-hand-dom_pair"/>
</dbReference>
<dbReference type="PRINTS" id="PR00390">
    <property type="entry name" value="PHPHLIPASEC"/>
</dbReference>
<evidence type="ECO:0000259" key="11">
    <source>
        <dbReference type="SMART" id="SM00148"/>
    </source>
</evidence>
<feature type="compositionally biased region" description="Basic and acidic residues" evidence="9">
    <location>
        <begin position="533"/>
        <end position="550"/>
    </location>
</feature>
<feature type="domain" description="EF-hand" evidence="10">
    <location>
        <begin position="210"/>
        <end position="238"/>
    </location>
</feature>
<evidence type="ECO:0000256" key="7">
    <source>
        <dbReference type="ARBA" id="ARBA00023674"/>
    </source>
</evidence>
<keyword evidence="5 8" id="KW-0443">Lipid metabolism</keyword>
<dbReference type="SMART" id="SM00148">
    <property type="entry name" value="PLCXc"/>
    <property type="match status" value="1"/>
</dbReference>
<accession>A0ABN7SA58</accession>
<evidence type="ECO:0000256" key="9">
    <source>
        <dbReference type="SAM" id="MobiDB-lite"/>
    </source>
</evidence>
<dbReference type="EC" id="3.1.4.11" evidence="1 8"/>
<evidence type="ECO:0000256" key="6">
    <source>
        <dbReference type="ARBA" id="ARBA00023224"/>
    </source>
</evidence>
<dbReference type="Pfam" id="PF00168">
    <property type="entry name" value="C2"/>
    <property type="match status" value="1"/>
</dbReference>
<evidence type="ECO:0000313" key="15">
    <source>
        <dbReference type="Proteomes" id="UP001158576"/>
    </source>
</evidence>
<dbReference type="PROSITE" id="PS00018">
    <property type="entry name" value="EF_HAND_1"/>
    <property type="match status" value="1"/>
</dbReference>
<evidence type="ECO:0000256" key="4">
    <source>
        <dbReference type="ARBA" id="ARBA00022963"/>
    </source>
</evidence>
<evidence type="ECO:0000259" key="12">
    <source>
        <dbReference type="SMART" id="SM00149"/>
    </source>
</evidence>
<dbReference type="Gene3D" id="2.60.40.150">
    <property type="entry name" value="C2 domain"/>
    <property type="match status" value="1"/>
</dbReference>
<evidence type="ECO:0000256" key="5">
    <source>
        <dbReference type="ARBA" id="ARBA00023098"/>
    </source>
</evidence>
<feature type="domain" description="EF-hand" evidence="10">
    <location>
        <begin position="341"/>
        <end position="369"/>
    </location>
</feature>
<evidence type="ECO:0000259" key="13">
    <source>
        <dbReference type="SMART" id="SM00239"/>
    </source>
</evidence>
<dbReference type="Gene3D" id="3.20.20.190">
    <property type="entry name" value="Phosphatidylinositol (PI) phosphodiesterase"/>
    <property type="match status" value="1"/>
</dbReference>
<feature type="region of interest" description="Disordered" evidence="9">
    <location>
        <begin position="533"/>
        <end position="581"/>
    </location>
</feature>
<evidence type="ECO:0000256" key="3">
    <source>
        <dbReference type="ARBA" id="ARBA00022837"/>
    </source>
</evidence>
<evidence type="ECO:0000313" key="14">
    <source>
        <dbReference type="EMBL" id="CAG5094931.1"/>
    </source>
</evidence>
<dbReference type="SUPFAM" id="SSF49562">
    <property type="entry name" value="C2 domain (Calcium/lipid-binding domain, CaLB)"/>
    <property type="match status" value="1"/>
</dbReference>
<keyword evidence="15" id="KW-1185">Reference proteome</keyword>
<dbReference type="InterPro" id="IPR017946">
    <property type="entry name" value="PLC-like_Pdiesterase_TIM-brl"/>
</dbReference>
<gene>
    <name evidence="14" type="ORF">OKIOD_LOCUS5509</name>
</gene>
<feature type="domain" description="EF-hand" evidence="10">
    <location>
        <begin position="290"/>
        <end position="318"/>
    </location>
</feature>
<feature type="domain" description="C2" evidence="13">
    <location>
        <begin position="722"/>
        <end position="827"/>
    </location>
</feature>
<name>A0ABN7SA58_OIKDI</name>
<organism evidence="14 15">
    <name type="scientific">Oikopleura dioica</name>
    <name type="common">Tunicate</name>
    <dbReference type="NCBI Taxonomy" id="34765"/>
    <lineage>
        <taxon>Eukaryota</taxon>
        <taxon>Metazoa</taxon>
        <taxon>Chordata</taxon>
        <taxon>Tunicata</taxon>
        <taxon>Appendicularia</taxon>
        <taxon>Copelata</taxon>
        <taxon>Oikopleuridae</taxon>
        <taxon>Oikopleura</taxon>
    </lineage>
</organism>
<dbReference type="SMART" id="SM00239">
    <property type="entry name" value="C2"/>
    <property type="match status" value="1"/>
</dbReference>
<keyword evidence="6" id="KW-0807">Transducer</keyword>
<feature type="region of interest" description="Disordered" evidence="9">
    <location>
        <begin position="861"/>
        <end position="883"/>
    </location>
</feature>
<dbReference type="CDD" id="cd00275">
    <property type="entry name" value="C2_PLC_like"/>
    <property type="match status" value="1"/>
</dbReference>
<dbReference type="PANTHER" id="PTHR10336">
    <property type="entry name" value="PHOSPHOINOSITIDE-SPECIFIC PHOSPHOLIPASE C FAMILY PROTEIN"/>
    <property type="match status" value="1"/>
</dbReference>
<feature type="domain" description="Phosphatidylinositol-specific phospholipase C X" evidence="11">
    <location>
        <begin position="382"/>
        <end position="531"/>
    </location>
</feature>
<dbReference type="InterPro" id="IPR002048">
    <property type="entry name" value="EF_hand_dom"/>
</dbReference>
<feature type="domain" description="PI-PLC Y-box" evidence="12">
    <location>
        <begin position="590"/>
        <end position="705"/>
    </location>
</feature>
<dbReference type="Pfam" id="PF00388">
    <property type="entry name" value="PI-PLC-X"/>
    <property type="match status" value="1"/>
</dbReference>
<dbReference type="InterPro" id="IPR018247">
    <property type="entry name" value="EF_Hand_1_Ca_BS"/>
</dbReference>
<dbReference type="EMBL" id="OU015569">
    <property type="protein sequence ID" value="CAG5094931.1"/>
    <property type="molecule type" value="Genomic_DNA"/>
</dbReference>
<dbReference type="Gene3D" id="1.10.238.10">
    <property type="entry name" value="EF-hand"/>
    <property type="match status" value="1"/>
</dbReference>
<dbReference type="InterPro" id="IPR000008">
    <property type="entry name" value="C2_dom"/>
</dbReference>
<feature type="compositionally biased region" description="Polar residues" evidence="9">
    <location>
        <begin position="568"/>
        <end position="577"/>
    </location>
</feature>
<evidence type="ECO:0000256" key="2">
    <source>
        <dbReference type="ARBA" id="ARBA00022801"/>
    </source>
</evidence>
<keyword evidence="2 8" id="KW-0378">Hydrolase</keyword>